<accession>A0A0C3KJ13</accession>
<dbReference type="EMBL" id="KN831954">
    <property type="protein sequence ID" value="KIO09577.1"/>
    <property type="molecule type" value="Genomic_DNA"/>
</dbReference>
<dbReference type="OrthoDB" id="2670467at2759"/>
<reference evidence="3" key="2">
    <citation type="submission" date="2015-01" db="EMBL/GenBank/DDBJ databases">
        <title>Evolutionary Origins and Diversification of the Mycorrhizal Mutualists.</title>
        <authorList>
            <consortium name="DOE Joint Genome Institute"/>
            <consortium name="Mycorrhizal Genomics Consortium"/>
            <person name="Kohler A."/>
            <person name="Kuo A."/>
            <person name="Nagy L.G."/>
            <person name="Floudas D."/>
            <person name="Copeland A."/>
            <person name="Barry K.W."/>
            <person name="Cichocki N."/>
            <person name="Veneault-Fourrey C."/>
            <person name="LaButti K."/>
            <person name="Lindquist E.A."/>
            <person name="Lipzen A."/>
            <person name="Lundell T."/>
            <person name="Morin E."/>
            <person name="Murat C."/>
            <person name="Riley R."/>
            <person name="Ohm R."/>
            <person name="Sun H."/>
            <person name="Tunlid A."/>
            <person name="Henrissat B."/>
            <person name="Grigoriev I.V."/>
            <person name="Hibbett D.S."/>
            <person name="Martin F."/>
        </authorList>
    </citation>
    <scope>NUCLEOTIDE SEQUENCE [LARGE SCALE GENOMIC DNA]</scope>
    <source>
        <strain evidence="3">Marx 270</strain>
    </source>
</reference>
<organism evidence="2 3">
    <name type="scientific">Pisolithus tinctorius Marx 270</name>
    <dbReference type="NCBI Taxonomy" id="870435"/>
    <lineage>
        <taxon>Eukaryota</taxon>
        <taxon>Fungi</taxon>
        <taxon>Dikarya</taxon>
        <taxon>Basidiomycota</taxon>
        <taxon>Agaricomycotina</taxon>
        <taxon>Agaricomycetes</taxon>
        <taxon>Agaricomycetidae</taxon>
        <taxon>Boletales</taxon>
        <taxon>Sclerodermatineae</taxon>
        <taxon>Pisolithaceae</taxon>
        <taxon>Pisolithus</taxon>
    </lineage>
</organism>
<name>A0A0C3KJ13_PISTI</name>
<dbReference type="Proteomes" id="UP000054217">
    <property type="component" value="Unassembled WGS sequence"/>
</dbReference>
<dbReference type="SUPFAM" id="SSF81383">
    <property type="entry name" value="F-box domain"/>
    <property type="match status" value="1"/>
</dbReference>
<evidence type="ECO:0000259" key="1">
    <source>
        <dbReference type="PROSITE" id="PS50181"/>
    </source>
</evidence>
<dbReference type="HOGENOM" id="CLU_062661_0_0_1"/>
<proteinExistence type="predicted"/>
<dbReference type="AlphaFoldDB" id="A0A0C3KJ13"/>
<gene>
    <name evidence="2" type="ORF">M404DRAFT_131182</name>
</gene>
<dbReference type="SMART" id="SM00256">
    <property type="entry name" value="FBOX"/>
    <property type="match status" value="1"/>
</dbReference>
<dbReference type="Pfam" id="PF12937">
    <property type="entry name" value="F-box-like"/>
    <property type="match status" value="1"/>
</dbReference>
<dbReference type="Gene3D" id="1.20.1280.50">
    <property type="match status" value="1"/>
</dbReference>
<keyword evidence="3" id="KW-1185">Reference proteome</keyword>
<dbReference type="STRING" id="870435.A0A0C3KJ13"/>
<dbReference type="InParanoid" id="A0A0C3KJ13"/>
<protein>
    <recommendedName>
        <fullName evidence="1">F-box domain-containing protein</fullName>
    </recommendedName>
</protein>
<dbReference type="InterPro" id="IPR036047">
    <property type="entry name" value="F-box-like_dom_sf"/>
</dbReference>
<sequence>MQHARRTGIQCMPQEILLMICTFLPLLDLVSLSQVCRVFWLLLKDEHLWKVLYRTTKIVRPPGPLIANHPADCLRRILISSATVEQNWPPTGKPEFKKISTVPLIDPPEYCHLLAGRWLIAANSSVGYYYDLLDKPKPQPILFYRPHLMAVFFRCVTATNIHGDSLTFLITETQLGKAVRRVNINKVSASEVGPFVEPLMHYDLPQNYPGIADVVIGSRLMILKPKTNY</sequence>
<feature type="non-terminal residue" evidence="2">
    <location>
        <position position="229"/>
    </location>
</feature>
<dbReference type="InterPro" id="IPR001810">
    <property type="entry name" value="F-box_dom"/>
</dbReference>
<evidence type="ECO:0000313" key="3">
    <source>
        <dbReference type="Proteomes" id="UP000054217"/>
    </source>
</evidence>
<dbReference type="PROSITE" id="PS50181">
    <property type="entry name" value="FBOX"/>
    <property type="match status" value="1"/>
</dbReference>
<evidence type="ECO:0000313" key="2">
    <source>
        <dbReference type="EMBL" id="KIO09577.1"/>
    </source>
</evidence>
<reference evidence="2 3" key="1">
    <citation type="submission" date="2014-04" db="EMBL/GenBank/DDBJ databases">
        <authorList>
            <consortium name="DOE Joint Genome Institute"/>
            <person name="Kuo A."/>
            <person name="Kohler A."/>
            <person name="Costa M.D."/>
            <person name="Nagy L.G."/>
            <person name="Floudas D."/>
            <person name="Copeland A."/>
            <person name="Barry K.W."/>
            <person name="Cichocki N."/>
            <person name="Veneault-Fourrey C."/>
            <person name="LaButti K."/>
            <person name="Lindquist E.A."/>
            <person name="Lipzen A."/>
            <person name="Lundell T."/>
            <person name="Morin E."/>
            <person name="Murat C."/>
            <person name="Sun H."/>
            <person name="Tunlid A."/>
            <person name="Henrissat B."/>
            <person name="Grigoriev I.V."/>
            <person name="Hibbett D.S."/>
            <person name="Martin F."/>
            <person name="Nordberg H.P."/>
            <person name="Cantor M.N."/>
            <person name="Hua S.X."/>
        </authorList>
    </citation>
    <scope>NUCLEOTIDE SEQUENCE [LARGE SCALE GENOMIC DNA]</scope>
    <source>
        <strain evidence="2 3">Marx 270</strain>
    </source>
</reference>
<feature type="domain" description="F-box" evidence="1">
    <location>
        <begin position="6"/>
        <end position="52"/>
    </location>
</feature>